<evidence type="ECO:0000313" key="3">
    <source>
        <dbReference type="EMBL" id="APZ43719.1"/>
    </source>
</evidence>
<dbReference type="OrthoDB" id="9807064at2"/>
<feature type="domain" description="BPL/LPL catalytic" evidence="2">
    <location>
        <begin position="9"/>
        <end position="200"/>
    </location>
</feature>
<dbReference type="RefSeq" id="WP_076837355.1">
    <property type="nucleotide sequence ID" value="NZ_CP019434.1"/>
</dbReference>
<evidence type="ECO:0000256" key="1">
    <source>
        <dbReference type="ARBA" id="ARBA00022598"/>
    </source>
</evidence>
<dbReference type="AlphaFoldDB" id="A0A1P8UIQ1"/>
<dbReference type="PANTHER" id="PTHR12835">
    <property type="entry name" value="BIOTIN PROTEIN LIGASE"/>
    <property type="match status" value="1"/>
</dbReference>
<dbReference type="PANTHER" id="PTHR12835:SF5">
    <property type="entry name" value="BIOTIN--PROTEIN LIGASE"/>
    <property type="match status" value="1"/>
</dbReference>
<evidence type="ECO:0000259" key="2">
    <source>
        <dbReference type="PROSITE" id="PS51733"/>
    </source>
</evidence>
<dbReference type="EMBL" id="CP019434">
    <property type="protein sequence ID" value="APZ43719.1"/>
    <property type="molecule type" value="Genomic_DNA"/>
</dbReference>
<dbReference type="InterPro" id="IPR004143">
    <property type="entry name" value="BPL_LPL_catalytic"/>
</dbReference>
<dbReference type="STRING" id="1765967.BW247_11980"/>
<dbReference type="CDD" id="cd16442">
    <property type="entry name" value="BPL"/>
    <property type="match status" value="1"/>
</dbReference>
<accession>A0A1P8UIQ1</accession>
<dbReference type="GO" id="GO:0005737">
    <property type="term" value="C:cytoplasm"/>
    <property type="evidence" value="ECO:0007669"/>
    <property type="project" value="TreeGrafter"/>
</dbReference>
<dbReference type="KEGG" id="afy:BW247_11980"/>
<organism evidence="3 4">
    <name type="scientific">Acidihalobacter ferrooxydans</name>
    <dbReference type="NCBI Taxonomy" id="1765967"/>
    <lineage>
        <taxon>Bacteria</taxon>
        <taxon>Pseudomonadati</taxon>
        <taxon>Pseudomonadota</taxon>
        <taxon>Gammaproteobacteria</taxon>
        <taxon>Chromatiales</taxon>
        <taxon>Ectothiorhodospiraceae</taxon>
        <taxon>Acidihalobacter</taxon>
    </lineage>
</organism>
<keyword evidence="4" id="KW-1185">Reference proteome</keyword>
<dbReference type="PROSITE" id="PS51733">
    <property type="entry name" value="BPL_LPL_CATALYTIC"/>
    <property type="match status" value="1"/>
</dbReference>
<dbReference type="InterPro" id="IPR045864">
    <property type="entry name" value="aa-tRNA-synth_II/BPL/LPL"/>
</dbReference>
<dbReference type="SUPFAM" id="SSF55681">
    <property type="entry name" value="Class II aaRS and biotin synthetases"/>
    <property type="match status" value="1"/>
</dbReference>
<proteinExistence type="predicted"/>
<dbReference type="Proteomes" id="UP000243807">
    <property type="component" value="Chromosome"/>
</dbReference>
<gene>
    <name evidence="3" type="ORF">BW247_11980</name>
</gene>
<dbReference type="InterPro" id="IPR004408">
    <property type="entry name" value="Biotin_CoA_COase_ligase"/>
</dbReference>
<protein>
    <submittedName>
        <fullName evidence="3">Biotin--[acetyl-CoA-carboxylase] ligase</fullName>
    </submittedName>
</protein>
<name>A0A1P8UIQ1_9GAMM</name>
<keyword evidence="1 3" id="KW-0436">Ligase</keyword>
<reference evidence="3 4" key="1">
    <citation type="submission" date="2017-01" db="EMBL/GenBank/DDBJ databases">
        <title>Draft sequence of Acidihalobacter ferrooxidans strain DSM 14175 (strain V8).</title>
        <authorList>
            <person name="Khaleque H.N."/>
            <person name="Ramsay J.P."/>
            <person name="Murphy R.J.T."/>
            <person name="Kaksonen A.H."/>
            <person name="Boxall N.J."/>
            <person name="Watkin E.L.J."/>
        </authorList>
    </citation>
    <scope>NUCLEOTIDE SEQUENCE [LARGE SCALE GENOMIC DNA]</scope>
    <source>
        <strain evidence="3 4">V8</strain>
    </source>
</reference>
<evidence type="ECO:0000313" key="4">
    <source>
        <dbReference type="Proteomes" id="UP000243807"/>
    </source>
</evidence>
<dbReference type="Pfam" id="PF03099">
    <property type="entry name" value="BPL_LplA_LipB"/>
    <property type="match status" value="1"/>
</dbReference>
<dbReference type="NCBIfam" id="TIGR00121">
    <property type="entry name" value="birA_ligase"/>
    <property type="match status" value="1"/>
</dbReference>
<dbReference type="Gene3D" id="3.30.930.10">
    <property type="entry name" value="Bira Bifunctional Protein, Domain 2"/>
    <property type="match status" value="1"/>
</dbReference>
<sequence>MFEPLDSNAIRLNLSSIGEPDCPGIHVHPSIDSTNNWFINELRAGRIESKHVCLAEEQRAGRGRRGRTWISPPVGNLYMSVGWAARNMKHSPEAITLAVGVAVCEVLEVLSGRPIDIKWPNDFYHDNRKLGGILIDGLSRNDKPFWVIGVGVNLRPVEHKTIDTVASAGLDEVWPDAHNHRNYLAARIIKAIFNACLSYEDNGFSVFRDRWASHDITIGRKLTVHQATGTLMQATGCGIDQSGKLRVICATSGDEYVLDAADVTLRVD</sequence>
<dbReference type="GO" id="GO:0004077">
    <property type="term" value="F:biotin--[biotin carboxyl-carrier protein] ligase activity"/>
    <property type="evidence" value="ECO:0007669"/>
    <property type="project" value="InterPro"/>
</dbReference>